<proteinExistence type="predicted"/>
<evidence type="ECO:0000256" key="1">
    <source>
        <dbReference type="ARBA" id="ARBA00023015"/>
    </source>
</evidence>
<evidence type="ECO:0000256" key="2">
    <source>
        <dbReference type="ARBA" id="ARBA00023125"/>
    </source>
</evidence>
<accession>A0A2T5K7G4</accession>
<organism evidence="5 6">
    <name type="scientific">Cereibacter azotoformans</name>
    <dbReference type="NCBI Taxonomy" id="43057"/>
    <lineage>
        <taxon>Bacteria</taxon>
        <taxon>Pseudomonadati</taxon>
        <taxon>Pseudomonadota</taxon>
        <taxon>Alphaproteobacteria</taxon>
        <taxon>Rhodobacterales</taxon>
        <taxon>Paracoccaceae</taxon>
        <taxon>Cereibacter</taxon>
    </lineage>
</organism>
<dbReference type="Pfam" id="PF03472">
    <property type="entry name" value="Autoind_bind"/>
    <property type="match status" value="1"/>
</dbReference>
<dbReference type="AlphaFoldDB" id="A0A2T5K7G4"/>
<keyword evidence="1" id="KW-0805">Transcription regulation</keyword>
<dbReference type="Gene3D" id="3.30.450.80">
    <property type="entry name" value="Transcription factor LuxR-like, autoinducer-binding domain"/>
    <property type="match status" value="1"/>
</dbReference>
<keyword evidence="2" id="KW-0238">DNA-binding</keyword>
<feature type="domain" description="HTH luxR-type" evidence="4">
    <location>
        <begin position="140"/>
        <end position="197"/>
    </location>
</feature>
<evidence type="ECO:0000256" key="3">
    <source>
        <dbReference type="ARBA" id="ARBA00023163"/>
    </source>
</evidence>
<dbReference type="InterPro" id="IPR005143">
    <property type="entry name" value="TF_LuxR_autoind-bd_dom"/>
</dbReference>
<dbReference type="InterPro" id="IPR000792">
    <property type="entry name" value="Tscrpt_reg_LuxR_C"/>
</dbReference>
<dbReference type="OrthoDB" id="7826109at2"/>
<dbReference type="InterPro" id="IPR036388">
    <property type="entry name" value="WH-like_DNA-bd_sf"/>
</dbReference>
<dbReference type="GO" id="GO:0006355">
    <property type="term" value="P:regulation of DNA-templated transcription"/>
    <property type="evidence" value="ECO:0007669"/>
    <property type="project" value="InterPro"/>
</dbReference>
<evidence type="ECO:0000259" key="4">
    <source>
        <dbReference type="SMART" id="SM00421"/>
    </source>
</evidence>
<sequence length="203" mass="22764">MTINSKLDLELSQLRRVAPAGYYMGLHIRFASPLVTLQSYREDWIEYYTEKGYLLYDPSIRWGMVESGTRRWSDFADSDPRGVVAEAAQFGLRFGVSCSWGAVSGRSIGSFARSDREFTDREVELVFELFQRVHELTLPPDELTQPQIDALRCIGNGDRHAAAAQKLGISESALKARIAGARQRLGARTTAEAIQRAKDYGLI</sequence>
<evidence type="ECO:0000313" key="5">
    <source>
        <dbReference type="EMBL" id="PTR18363.1"/>
    </source>
</evidence>
<keyword evidence="6" id="KW-1185">Reference proteome</keyword>
<dbReference type="SUPFAM" id="SSF75516">
    <property type="entry name" value="Pheromone-binding domain of LuxR-like quorum-sensing transcription factors"/>
    <property type="match status" value="1"/>
</dbReference>
<dbReference type="GO" id="GO:0003677">
    <property type="term" value="F:DNA binding"/>
    <property type="evidence" value="ECO:0007669"/>
    <property type="project" value="UniProtKB-KW"/>
</dbReference>
<dbReference type="InterPro" id="IPR036693">
    <property type="entry name" value="TF_LuxR_autoind-bd_dom_sf"/>
</dbReference>
<evidence type="ECO:0000313" key="6">
    <source>
        <dbReference type="Proteomes" id="UP000244060"/>
    </source>
</evidence>
<dbReference type="SMART" id="SM00421">
    <property type="entry name" value="HTH_LUXR"/>
    <property type="match status" value="1"/>
</dbReference>
<reference evidence="5 6" key="1">
    <citation type="submission" date="2018-04" db="EMBL/GenBank/DDBJ databases">
        <title>Genomic Encyclopedia of Type Strains, Phase III (KMG-III): the genomes of soil and plant-associated and newly described type strains.</title>
        <authorList>
            <person name="Whitman W."/>
        </authorList>
    </citation>
    <scope>NUCLEOTIDE SEQUENCE [LARGE SCALE GENOMIC DNA]</scope>
    <source>
        <strain evidence="5 6">KA25</strain>
    </source>
</reference>
<dbReference type="EMBL" id="QAOT01000008">
    <property type="protein sequence ID" value="PTR18363.1"/>
    <property type="molecule type" value="Genomic_DNA"/>
</dbReference>
<dbReference type="Proteomes" id="UP000244060">
    <property type="component" value="Unassembled WGS sequence"/>
</dbReference>
<dbReference type="SUPFAM" id="SSF46894">
    <property type="entry name" value="C-terminal effector domain of the bipartite response regulators"/>
    <property type="match status" value="1"/>
</dbReference>
<keyword evidence="3" id="KW-0804">Transcription</keyword>
<name>A0A2T5K7G4_9RHOB</name>
<dbReference type="InterPro" id="IPR016032">
    <property type="entry name" value="Sig_transdc_resp-reg_C-effctor"/>
</dbReference>
<protein>
    <submittedName>
        <fullName evidence="5">LuxR family transcriptional regulator</fullName>
    </submittedName>
</protein>
<dbReference type="Gene3D" id="1.10.10.10">
    <property type="entry name" value="Winged helix-like DNA-binding domain superfamily/Winged helix DNA-binding domain"/>
    <property type="match status" value="1"/>
</dbReference>
<dbReference type="RefSeq" id="WP_011909465.1">
    <property type="nucleotide sequence ID" value="NZ_CP089965.1"/>
</dbReference>
<gene>
    <name evidence="5" type="ORF">C8J28_10884</name>
</gene>
<comment type="caution">
    <text evidence="5">The sequence shown here is derived from an EMBL/GenBank/DDBJ whole genome shotgun (WGS) entry which is preliminary data.</text>
</comment>